<dbReference type="Proteomes" id="UP000015453">
    <property type="component" value="Unassembled WGS sequence"/>
</dbReference>
<dbReference type="InterPro" id="IPR036397">
    <property type="entry name" value="RNaseH_sf"/>
</dbReference>
<reference evidence="3 4" key="1">
    <citation type="journal article" date="2013" name="BMC Genomics">
        <title>The miniature genome of a carnivorous plant Genlisea aurea contains a low number of genes and short non-coding sequences.</title>
        <authorList>
            <person name="Leushkin E.V."/>
            <person name="Sutormin R.A."/>
            <person name="Nabieva E.R."/>
            <person name="Penin A.A."/>
            <person name="Kondrashov A.S."/>
            <person name="Logacheva M.D."/>
        </authorList>
    </citation>
    <scope>NUCLEOTIDE SEQUENCE [LARGE SCALE GENOMIC DNA]</scope>
</reference>
<dbReference type="OrthoDB" id="1920326at2759"/>
<dbReference type="PANTHER" id="PTHR13620:SF105">
    <property type="entry name" value="OS01G0737700 PROTEIN"/>
    <property type="match status" value="1"/>
</dbReference>
<proteinExistence type="predicted"/>
<evidence type="ECO:0000313" key="4">
    <source>
        <dbReference type="Proteomes" id="UP000015453"/>
    </source>
</evidence>
<accession>S8C705</accession>
<dbReference type="InterPro" id="IPR012337">
    <property type="entry name" value="RNaseH-like_sf"/>
</dbReference>
<sequence>ELPTRDYTVNFDGCRIRTTVTYDRHTVAEWIHSIDKFYAKHLDSLIIGVDISSYHPGDSDTGKKVAILKLCVGHQCLIYQLLYAYYVPGCLDDFFINKNYTFVGLNIASNLENLQEDHGFDSILVNKVELLDLTGVHYVCGLNLLSLDFLGKKISRPRRVGAWDCELLALRQIRYASVRAFATFEIGRILNA</sequence>
<dbReference type="InterPro" id="IPR051132">
    <property type="entry name" value="3-5_Exonuclease_domain"/>
</dbReference>
<dbReference type="AlphaFoldDB" id="S8C705"/>
<dbReference type="GO" id="GO:0005634">
    <property type="term" value="C:nucleus"/>
    <property type="evidence" value="ECO:0007669"/>
    <property type="project" value="TreeGrafter"/>
</dbReference>
<evidence type="ECO:0000313" key="3">
    <source>
        <dbReference type="EMBL" id="EPS62565.1"/>
    </source>
</evidence>
<evidence type="ECO:0000256" key="1">
    <source>
        <dbReference type="ARBA" id="ARBA00022722"/>
    </source>
</evidence>
<dbReference type="SUPFAM" id="SSF53098">
    <property type="entry name" value="Ribonuclease H-like"/>
    <property type="match status" value="1"/>
</dbReference>
<dbReference type="GO" id="GO:0008408">
    <property type="term" value="F:3'-5' exonuclease activity"/>
    <property type="evidence" value="ECO:0007669"/>
    <property type="project" value="TreeGrafter"/>
</dbReference>
<evidence type="ECO:0008006" key="5">
    <source>
        <dbReference type="Google" id="ProtNLM"/>
    </source>
</evidence>
<dbReference type="EMBL" id="AUSU01006057">
    <property type="protein sequence ID" value="EPS62565.1"/>
    <property type="molecule type" value="Genomic_DNA"/>
</dbReference>
<feature type="non-terminal residue" evidence="3">
    <location>
        <position position="1"/>
    </location>
</feature>
<keyword evidence="2" id="KW-0378">Hydrolase</keyword>
<dbReference type="PANTHER" id="PTHR13620">
    <property type="entry name" value="3-5 EXONUCLEASE"/>
    <property type="match status" value="1"/>
</dbReference>
<keyword evidence="4" id="KW-1185">Reference proteome</keyword>
<feature type="non-terminal residue" evidence="3">
    <location>
        <position position="192"/>
    </location>
</feature>
<protein>
    <recommendedName>
        <fullName evidence="5">3'-5' exonuclease domain-containing protein</fullName>
    </recommendedName>
</protein>
<dbReference type="GO" id="GO:0005737">
    <property type="term" value="C:cytoplasm"/>
    <property type="evidence" value="ECO:0007669"/>
    <property type="project" value="TreeGrafter"/>
</dbReference>
<gene>
    <name evidence="3" type="ORF">M569_12228</name>
</gene>
<name>S8C705_9LAMI</name>
<organism evidence="3 4">
    <name type="scientific">Genlisea aurea</name>
    <dbReference type="NCBI Taxonomy" id="192259"/>
    <lineage>
        <taxon>Eukaryota</taxon>
        <taxon>Viridiplantae</taxon>
        <taxon>Streptophyta</taxon>
        <taxon>Embryophyta</taxon>
        <taxon>Tracheophyta</taxon>
        <taxon>Spermatophyta</taxon>
        <taxon>Magnoliopsida</taxon>
        <taxon>eudicotyledons</taxon>
        <taxon>Gunneridae</taxon>
        <taxon>Pentapetalae</taxon>
        <taxon>asterids</taxon>
        <taxon>lamiids</taxon>
        <taxon>Lamiales</taxon>
        <taxon>Lentibulariaceae</taxon>
        <taxon>Genlisea</taxon>
    </lineage>
</organism>
<dbReference type="GO" id="GO:0003676">
    <property type="term" value="F:nucleic acid binding"/>
    <property type="evidence" value="ECO:0007669"/>
    <property type="project" value="InterPro"/>
</dbReference>
<keyword evidence="1" id="KW-0540">Nuclease</keyword>
<dbReference type="Gene3D" id="3.30.420.10">
    <property type="entry name" value="Ribonuclease H-like superfamily/Ribonuclease H"/>
    <property type="match status" value="1"/>
</dbReference>
<evidence type="ECO:0000256" key="2">
    <source>
        <dbReference type="ARBA" id="ARBA00022801"/>
    </source>
</evidence>
<comment type="caution">
    <text evidence="3">The sequence shown here is derived from an EMBL/GenBank/DDBJ whole genome shotgun (WGS) entry which is preliminary data.</text>
</comment>